<protein>
    <submittedName>
        <fullName evidence="2">DUF6529 family protein</fullName>
    </submittedName>
</protein>
<accession>A0ABV1W6G8</accession>
<feature type="transmembrane region" description="Helical" evidence="1">
    <location>
        <begin position="30"/>
        <end position="49"/>
    </location>
</feature>
<organism evidence="2 3">
    <name type="scientific">Streptomyces carpinensis</name>
    <dbReference type="NCBI Taxonomy" id="66369"/>
    <lineage>
        <taxon>Bacteria</taxon>
        <taxon>Bacillati</taxon>
        <taxon>Actinomycetota</taxon>
        <taxon>Actinomycetes</taxon>
        <taxon>Kitasatosporales</taxon>
        <taxon>Streptomycetaceae</taxon>
        <taxon>Streptomyces</taxon>
    </lineage>
</organism>
<keyword evidence="1" id="KW-0812">Transmembrane</keyword>
<proteinExistence type="predicted"/>
<gene>
    <name evidence="2" type="ORF">ABT317_23120</name>
</gene>
<keyword evidence="1" id="KW-0472">Membrane</keyword>
<keyword evidence="1" id="KW-1133">Transmembrane helix</keyword>
<keyword evidence="3" id="KW-1185">Reference proteome</keyword>
<name>A0ABV1W6G8_9ACTN</name>
<evidence type="ECO:0000256" key="1">
    <source>
        <dbReference type="SAM" id="Phobius"/>
    </source>
</evidence>
<comment type="caution">
    <text evidence="2">The sequence shown here is derived from an EMBL/GenBank/DDBJ whole genome shotgun (WGS) entry which is preliminary data.</text>
</comment>
<feature type="transmembrane region" description="Helical" evidence="1">
    <location>
        <begin position="69"/>
        <end position="88"/>
    </location>
</feature>
<dbReference type="Proteomes" id="UP001458415">
    <property type="component" value="Unassembled WGS sequence"/>
</dbReference>
<dbReference type="InterPro" id="IPR045382">
    <property type="entry name" value="DUF6529"/>
</dbReference>
<sequence>MTVALLWYGGAPAQLLRGARPRRAPAQGPAGRALLGLAVIQLLLALWMYGRLPGLRAAPHPVGTEHRLIGMFAFLFSVPIAQQCIIAYDVGLTGLREAGGAPARRWRAPR</sequence>
<reference evidence="2 3" key="1">
    <citation type="submission" date="2024-06" db="EMBL/GenBank/DDBJ databases">
        <title>The Natural Products Discovery Center: Release of the First 8490 Sequenced Strains for Exploring Actinobacteria Biosynthetic Diversity.</title>
        <authorList>
            <person name="Kalkreuter E."/>
            <person name="Kautsar S.A."/>
            <person name="Yang D."/>
            <person name="Bader C.D."/>
            <person name="Teijaro C.N."/>
            <person name="Fluegel L."/>
            <person name="Davis C.M."/>
            <person name="Simpson J.R."/>
            <person name="Lauterbach L."/>
            <person name="Steele A.D."/>
            <person name="Gui C."/>
            <person name="Meng S."/>
            <person name="Li G."/>
            <person name="Viehrig K."/>
            <person name="Ye F."/>
            <person name="Su P."/>
            <person name="Kiefer A.F."/>
            <person name="Nichols A."/>
            <person name="Cepeda A.J."/>
            <person name="Yan W."/>
            <person name="Fan B."/>
            <person name="Jiang Y."/>
            <person name="Adhikari A."/>
            <person name="Zheng C.-J."/>
            <person name="Schuster L."/>
            <person name="Cowan T.M."/>
            <person name="Smanski M.J."/>
            <person name="Chevrette M.G."/>
            <person name="De Carvalho L.P.S."/>
            <person name="Shen B."/>
        </authorList>
    </citation>
    <scope>NUCLEOTIDE SEQUENCE [LARGE SCALE GENOMIC DNA]</scope>
    <source>
        <strain evidence="2 3">NPDC000634</strain>
    </source>
</reference>
<dbReference type="EMBL" id="JBEPCU010000432">
    <property type="protein sequence ID" value="MER6979787.1"/>
    <property type="molecule type" value="Genomic_DNA"/>
</dbReference>
<evidence type="ECO:0000313" key="3">
    <source>
        <dbReference type="Proteomes" id="UP001458415"/>
    </source>
</evidence>
<dbReference type="Pfam" id="PF20139">
    <property type="entry name" value="DUF6529"/>
    <property type="match status" value="1"/>
</dbReference>
<evidence type="ECO:0000313" key="2">
    <source>
        <dbReference type="EMBL" id="MER6979787.1"/>
    </source>
</evidence>
<dbReference type="RefSeq" id="WP_244217055.1">
    <property type="nucleotide sequence ID" value="NZ_MUBM01000063.1"/>
</dbReference>